<evidence type="ECO:0000256" key="1">
    <source>
        <dbReference type="ARBA" id="ARBA00005417"/>
    </source>
</evidence>
<keyword evidence="2" id="KW-0813">Transport</keyword>
<protein>
    <submittedName>
        <fullName evidence="6">Iron ABC transporter ATP-binding protein</fullName>
    </submittedName>
</protein>
<dbReference type="InterPro" id="IPR050153">
    <property type="entry name" value="Metal_Ion_Import_ABC"/>
</dbReference>
<dbReference type="InterPro" id="IPR017871">
    <property type="entry name" value="ABC_transporter-like_CS"/>
</dbReference>
<comment type="caution">
    <text evidence="6">The sequence shown here is derived from an EMBL/GenBank/DDBJ whole genome shotgun (WGS) entry which is preliminary data.</text>
</comment>
<dbReference type="InterPro" id="IPR003439">
    <property type="entry name" value="ABC_transporter-like_ATP-bd"/>
</dbReference>
<sequence>MSDILATRDLAVGYAEKLILTDINLQLQQGEIICLLGANGCGKTTLMKTLLGLLPPKAGEIRISGKPLSHWSATALAQRVAYVPQAHNMPFSFRVLDMVALGRSAHLSLFASPGRAERQMAEQELDALGIAHLAQRAYSCLSGGEKQLVLIARALIQQPGLLIMDEPAASLDFGNQIKLLNKIEQLRERGITVLMSTHHPQHAAAVADSIVMLGSAQPARQDKPAALLTPETLAALYHVTPEHISAHFAQPTYKGLS</sequence>
<keyword evidence="3" id="KW-0547">Nucleotide-binding</keyword>
<dbReference type="SMART" id="SM00382">
    <property type="entry name" value="AAA"/>
    <property type="match status" value="1"/>
</dbReference>
<dbReference type="STRING" id="368603.AYY16_09565"/>
<dbReference type="EMBL" id="LZEX01000004">
    <property type="protein sequence ID" value="OBU10362.1"/>
    <property type="molecule type" value="Genomic_DNA"/>
</dbReference>
<dbReference type="CDD" id="cd03214">
    <property type="entry name" value="ABC_Iron-Siderophores_B12_Hemin"/>
    <property type="match status" value="1"/>
</dbReference>
<name>A0A1B8HM28_9GAMM</name>
<evidence type="ECO:0000256" key="2">
    <source>
        <dbReference type="ARBA" id="ARBA00022448"/>
    </source>
</evidence>
<accession>A0A1B8HM28</accession>
<feature type="domain" description="ABC transporter" evidence="5">
    <location>
        <begin position="5"/>
        <end position="240"/>
    </location>
</feature>
<dbReference type="AlphaFoldDB" id="A0A1B8HM28"/>
<dbReference type="SUPFAM" id="SSF52540">
    <property type="entry name" value="P-loop containing nucleoside triphosphate hydrolases"/>
    <property type="match status" value="1"/>
</dbReference>
<reference evidence="6 7" key="1">
    <citation type="submission" date="2016-06" db="EMBL/GenBank/DDBJ databases">
        <authorList>
            <person name="Kjaerup R.B."/>
            <person name="Dalgaard T.S."/>
            <person name="Juul-Madsen H.R."/>
        </authorList>
    </citation>
    <scope>NUCLEOTIDE SEQUENCE [LARGE SCALE GENOMIC DNA]</scope>
    <source>
        <strain evidence="6 7">GCSL-Mp3</strain>
    </source>
</reference>
<evidence type="ECO:0000313" key="7">
    <source>
        <dbReference type="Proteomes" id="UP000092247"/>
    </source>
</evidence>
<dbReference type="Gene3D" id="3.40.50.300">
    <property type="entry name" value="P-loop containing nucleotide triphosphate hydrolases"/>
    <property type="match status" value="1"/>
</dbReference>
<dbReference type="PANTHER" id="PTHR42734:SF6">
    <property type="entry name" value="MOLYBDATE IMPORT ATP-BINDING PROTEIN MOLC"/>
    <property type="match status" value="1"/>
</dbReference>
<dbReference type="PROSITE" id="PS00211">
    <property type="entry name" value="ABC_TRANSPORTER_1"/>
    <property type="match status" value="1"/>
</dbReference>
<organism evidence="6 7">
    <name type="scientific">Morganella psychrotolerans</name>
    <dbReference type="NCBI Taxonomy" id="368603"/>
    <lineage>
        <taxon>Bacteria</taxon>
        <taxon>Pseudomonadati</taxon>
        <taxon>Pseudomonadota</taxon>
        <taxon>Gammaproteobacteria</taxon>
        <taxon>Enterobacterales</taxon>
        <taxon>Morganellaceae</taxon>
        <taxon>Morganella</taxon>
    </lineage>
</organism>
<dbReference type="Proteomes" id="UP000092247">
    <property type="component" value="Unassembled WGS sequence"/>
</dbReference>
<proteinExistence type="inferred from homology"/>
<dbReference type="InterPro" id="IPR003593">
    <property type="entry name" value="AAA+_ATPase"/>
</dbReference>
<dbReference type="FunFam" id="3.40.50.300:FF:000134">
    <property type="entry name" value="Iron-enterobactin ABC transporter ATP-binding protein"/>
    <property type="match status" value="1"/>
</dbReference>
<evidence type="ECO:0000259" key="5">
    <source>
        <dbReference type="PROSITE" id="PS50893"/>
    </source>
</evidence>
<dbReference type="RefSeq" id="WP_067422005.1">
    <property type="nucleotide sequence ID" value="NZ_LZEX01000004.1"/>
</dbReference>
<keyword evidence="4 6" id="KW-0067">ATP-binding</keyword>
<comment type="similarity">
    <text evidence="1">Belongs to the ABC transporter superfamily.</text>
</comment>
<evidence type="ECO:0000256" key="4">
    <source>
        <dbReference type="ARBA" id="ARBA00022840"/>
    </source>
</evidence>
<dbReference type="PROSITE" id="PS50893">
    <property type="entry name" value="ABC_TRANSPORTER_2"/>
    <property type="match status" value="1"/>
</dbReference>
<evidence type="ECO:0000313" key="6">
    <source>
        <dbReference type="EMBL" id="OBU10362.1"/>
    </source>
</evidence>
<dbReference type="Pfam" id="PF00005">
    <property type="entry name" value="ABC_tran"/>
    <property type="match status" value="1"/>
</dbReference>
<dbReference type="GO" id="GO:0005524">
    <property type="term" value="F:ATP binding"/>
    <property type="evidence" value="ECO:0007669"/>
    <property type="project" value="UniProtKB-KW"/>
</dbReference>
<dbReference type="InterPro" id="IPR027417">
    <property type="entry name" value="P-loop_NTPase"/>
</dbReference>
<dbReference type="PANTHER" id="PTHR42734">
    <property type="entry name" value="METAL TRANSPORT SYSTEM ATP-BINDING PROTEIN TM_0124-RELATED"/>
    <property type="match status" value="1"/>
</dbReference>
<evidence type="ECO:0000256" key="3">
    <source>
        <dbReference type="ARBA" id="ARBA00022741"/>
    </source>
</evidence>
<dbReference type="GO" id="GO:0016887">
    <property type="term" value="F:ATP hydrolysis activity"/>
    <property type="evidence" value="ECO:0007669"/>
    <property type="project" value="InterPro"/>
</dbReference>
<gene>
    <name evidence="6" type="ORF">AYY17_16155</name>
</gene>